<comment type="caution">
    <text evidence="7">The sequence shown here is derived from an EMBL/GenBank/DDBJ whole genome shotgun (WGS) entry which is preliminary data.</text>
</comment>
<dbReference type="EC" id="2.7.7.65" evidence="3"/>
<proteinExistence type="predicted"/>
<evidence type="ECO:0000313" key="7">
    <source>
        <dbReference type="EMBL" id="KFX02947.1"/>
    </source>
</evidence>
<dbReference type="InterPro" id="IPR029151">
    <property type="entry name" value="Sensor-like_sf"/>
</dbReference>
<dbReference type="InterPro" id="IPR029787">
    <property type="entry name" value="Nucleotide_cyclase"/>
</dbReference>
<dbReference type="GO" id="GO:0005886">
    <property type="term" value="C:plasma membrane"/>
    <property type="evidence" value="ECO:0007669"/>
    <property type="project" value="TreeGrafter"/>
</dbReference>
<dbReference type="eggNOG" id="COG3706">
    <property type="taxonomic scope" value="Bacteria"/>
</dbReference>
<dbReference type="InterPro" id="IPR000160">
    <property type="entry name" value="GGDEF_dom"/>
</dbReference>
<dbReference type="PROSITE" id="PS50887">
    <property type="entry name" value="GGDEF"/>
    <property type="match status" value="1"/>
</dbReference>
<dbReference type="InterPro" id="IPR050469">
    <property type="entry name" value="Diguanylate_Cyclase"/>
</dbReference>
<feature type="transmembrane region" description="Helical" evidence="5">
    <location>
        <begin position="20"/>
        <end position="40"/>
    </location>
</feature>
<dbReference type="NCBIfam" id="TIGR00254">
    <property type="entry name" value="GGDEF"/>
    <property type="match status" value="1"/>
</dbReference>
<dbReference type="AlphaFoldDB" id="A0A093RIG3"/>
<comment type="pathway">
    <text evidence="2">Purine metabolism; 3',5'-cyclic di-GMP biosynthesis.</text>
</comment>
<evidence type="ECO:0000256" key="4">
    <source>
        <dbReference type="ARBA" id="ARBA00034247"/>
    </source>
</evidence>
<dbReference type="SUPFAM" id="SSF55073">
    <property type="entry name" value="Nucleotide cyclase"/>
    <property type="match status" value="1"/>
</dbReference>
<dbReference type="GO" id="GO:1902201">
    <property type="term" value="P:negative regulation of bacterial-type flagellum-dependent cell motility"/>
    <property type="evidence" value="ECO:0007669"/>
    <property type="project" value="TreeGrafter"/>
</dbReference>
<dbReference type="InterPro" id="IPR043128">
    <property type="entry name" value="Rev_trsase/Diguanyl_cyclase"/>
</dbReference>
<organism evidence="7 8">
    <name type="scientific">Pectobacterium betavasculorum</name>
    <dbReference type="NCBI Taxonomy" id="55207"/>
    <lineage>
        <taxon>Bacteria</taxon>
        <taxon>Pseudomonadati</taxon>
        <taxon>Pseudomonadota</taxon>
        <taxon>Gammaproteobacteria</taxon>
        <taxon>Enterobacterales</taxon>
        <taxon>Pectobacteriaceae</taxon>
        <taxon>Pectobacterium</taxon>
    </lineage>
</organism>
<dbReference type="RefSeq" id="WP_039325348.1">
    <property type="nucleotide sequence ID" value="NZ_JQHM01000011.1"/>
</dbReference>
<dbReference type="SUPFAM" id="SSF103190">
    <property type="entry name" value="Sensory domain-like"/>
    <property type="match status" value="1"/>
</dbReference>
<dbReference type="GO" id="GO:0043709">
    <property type="term" value="P:cell adhesion involved in single-species biofilm formation"/>
    <property type="evidence" value="ECO:0007669"/>
    <property type="project" value="TreeGrafter"/>
</dbReference>
<dbReference type="CDD" id="cd12914">
    <property type="entry name" value="PDC1_DGC_like"/>
    <property type="match status" value="1"/>
</dbReference>
<evidence type="ECO:0000256" key="3">
    <source>
        <dbReference type="ARBA" id="ARBA00012528"/>
    </source>
</evidence>
<dbReference type="PANTHER" id="PTHR45138:SF9">
    <property type="entry name" value="DIGUANYLATE CYCLASE DGCM-RELATED"/>
    <property type="match status" value="1"/>
</dbReference>
<dbReference type="PANTHER" id="PTHR45138">
    <property type="entry name" value="REGULATORY COMPONENTS OF SENSORY TRANSDUCTION SYSTEM"/>
    <property type="match status" value="1"/>
</dbReference>
<keyword evidence="5" id="KW-0472">Membrane</keyword>
<comment type="catalytic activity">
    <reaction evidence="4">
        <text>2 GTP = 3',3'-c-di-GMP + 2 diphosphate</text>
        <dbReference type="Rhea" id="RHEA:24898"/>
        <dbReference type="ChEBI" id="CHEBI:33019"/>
        <dbReference type="ChEBI" id="CHEBI:37565"/>
        <dbReference type="ChEBI" id="CHEBI:58805"/>
        <dbReference type="EC" id="2.7.7.65"/>
    </reaction>
</comment>
<dbReference type="Pfam" id="PF22588">
    <property type="entry name" value="dCache_1_like"/>
    <property type="match status" value="1"/>
</dbReference>
<feature type="domain" description="GGDEF" evidence="6">
    <location>
        <begin position="377"/>
        <end position="515"/>
    </location>
</feature>
<dbReference type="GO" id="GO:0052621">
    <property type="term" value="F:diguanylate cyclase activity"/>
    <property type="evidence" value="ECO:0007669"/>
    <property type="project" value="UniProtKB-EC"/>
</dbReference>
<reference evidence="7 8" key="1">
    <citation type="submission" date="2014-08" db="EMBL/GenBank/DDBJ databases">
        <title>Genome sequences of NCPPB Pectobacterium isolates.</title>
        <authorList>
            <person name="Glover R.H."/>
            <person name="Sapp M."/>
            <person name="Elphinstone J."/>
        </authorList>
    </citation>
    <scope>NUCLEOTIDE SEQUENCE [LARGE SCALE GENOMIC DNA]</scope>
    <source>
        <strain evidence="7 8">NCPPB 2795</strain>
    </source>
</reference>
<dbReference type="STRING" id="55207.KP22_17420"/>
<dbReference type="EMBL" id="JQHM01000011">
    <property type="protein sequence ID" value="KFX02947.1"/>
    <property type="molecule type" value="Genomic_DNA"/>
</dbReference>
<evidence type="ECO:0000256" key="5">
    <source>
        <dbReference type="SAM" id="Phobius"/>
    </source>
</evidence>
<accession>A0A093RIG3</accession>
<dbReference type="Proteomes" id="UP000032874">
    <property type="component" value="Unassembled WGS sequence"/>
</dbReference>
<comment type="cofactor">
    <cofactor evidence="1">
        <name>Mg(2+)</name>
        <dbReference type="ChEBI" id="CHEBI:18420"/>
    </cofactor>
</comment>
<dbReference type="SMART" id="SM00267">
    <property type="entry name" value="GGDEF"/>
    <property type="match status" value="1"/>
</dbReference>
<feature type="transmembrane region" description="Helical" evidence="5">
    <location>
        <begin position="296"/>
        <end position="316"/>
    </location>
</feature>
<dbReference type="InterPro" id="IPR054327">
    <property type="entry name" value="His-kinase-like_sensor"/>
</dbReference>
<gene>
    <name evidence="7" type="ORF">KP22_17420</name>
</gene>
<dbReference type="Gene3D" id="3.30.70.270">
    <property type="match status" value="1"/>
</dbReference>
<dbReference type="Gene3D" id="3.30.450.20">
    <property type="entry name" value="PAS domain"/>
    <property type="match status" value="2"/>
</dbReference>
<dbReference type="FunFam" id="3.30.70.270:FF:000001">
    <property type="entry name" value="Diguanylate cyclase domain protein"/>
    <property type="match status" value="1"/>
</dbReference>
<dbReference type="CDD" id="cd01949">
    <property type="entry name" value="GGDEF"/>
    <property type="match status" value="1"/>
</dbReference>
<dbReference type="CDD" id="cd12915">
    <property type="entry name" value="PDC2_DGC_like"/>
    <property type="match status" value="1"/>
</dbReference>
<sequence>MKASTREKASQYQMPLPKLMIIFMLFIITTVVALNGWAVFNSHQQLIDSTERNAKNLSLSLARHAEDTFLQVDILLQDLQERIEQDGQSSVQLNRLGDILRSRKAALPQLHGIFIYDDKGEWLVNSGIAKPANVNNADREYFKYHQNNVSQSIHIGSVIQSRSTGDLIVPVSMRINKPDGSFNGVLLATLSLNYFKQYYGYYSMGNMDVLAILLSDGRILYGRPYDDSYINRNVSSGPLFSEHLKQSESGTSTFVSTLDHIERIYGYTKLKRYPIVIAAGFDLGLVLNKWKSDSLVYGVITLILLFTITLLGLIVLRQVRMNLKNQIDLTIVRDELTSVNHTLQALALFDGLTGLANRRQFDIFLQQTLLRAAETRQCMALIMIDVDAFKKYNDYYGHVAGDECLRKIGNALSKMPKRKEDLVARYGGEEFAIIITDTDKQSATTLAQCALDSVREEKIAHEMTLFSEKIVTISAGVYVFSVDNPPPAAAAIIDIADVALYHAKNNGKNRFEVSE</sequence>
<protein>
    <recommendedName>
        <fullName evidence="3">diguanylate cyclase</fullName>
        <ecNumber evidence="3">2.7.7.65</ecNumber>
    </recommendedName>
</protein>
<name>A0A093RIG3_9GAMM</name>
<evidence type="ECO:0000259" key="6">
    <source>
        <dbReference type="PROSITE" id="PS50887"/>
    </source>
</evidence>
<evidence type="ECO:0000313" key="8">
    <source>
        <dbReference type="Proteomes" id="UP000032874"/>
    </source>
</evidence>
<dbReference type="Pfam" id="PF00990">
    <property type="entry name" value="GGDEF"/>
    <property type="match status" value="1"/>
</dbReference>
<keyword evidence="5" id="KW-1133">Transmembrane helix</keyword>
<evidence type="ECO:0000256" key="1">
    <source>
        <dbReference type="ARBA" id="ARBA00001946"/>
    </source>
</evidence>
<keyword evidence="5" id="KW-0812">Transmembrane</keyword>
<evidence type="ECO:0000256" key="2">
    <source>
        <dbReference type="ARBA" id="ARBA00004665"/>
    </source>
</evidence>